<keyword evidence="2 10" id="KW-0444">Lipid biosynthesis</keyword>
<dbReference type="PROSITE" id="PS01188">
    <property type="entry name" value="ELO"/>
    <property type="match status" value="1"/>
</dbReference>
<gene>
    <name evidence="12" type="primary">LOC113399163</name>
</gene>
<dbReference type="Pfam" id="PF01151">
    <property type="entry name" value="ELO"/>
    <property type="match status" value="1"/>
</dbReference>
<evidence type="ECO:0000256" key="5">
    <source>
        <dbReference type="ARBA" id="ARBA00022832"/>
    </source>
</evidence>
<evidence type="ECO:0000313" key="11">
    <source>
        <dbReference type="Proteomes" id="UP001652626"/>
    </source>
</evidence>
<dbReference type="GO" id="GO:0009922">
    <property type="term" value="F:fatty acid elongase activity"/>
    <property type="evidence" value="ECO:0007669"/>
    <property type="project" value="UniProtKB-EC"/>
</dbReference>
<feature type="transmembrane region" description="Helical" evidence="10">
    <location>
        <begin position="226"/>
        <end position="246"/>
    </location>
</feature>
<keyword evidence="4 10" id="KW-0812">Transmembrane</keyword>
<organism evidence="11 12">
    <name type="scientific">Vanessa tameamea</name>
    <name type="common">Kamehameha butterfly</name>
    <dbReference type="NCBI Taxonomy" id="334116"/>
    <lineage>
        <taxon>Eukaryota</taxon>
        <taxon>Metazoa</taxon>
        <taxon>Ecdysozoa</taxon>
        <taxon>Arthropoda</taxon>
        <taxon>Hexapoda</taxon>
        <taxon>Insecta</taxon>
        <taxon>Pterygota</taxon>
        <taxon>Neoptera</taxon>
        <taxon>Endopterygota</taxon>
        <taxon>Lepidoptera</taxon>
        <taxon>Glossata</taxon>
        <taxon>Ditrysia</taxon>
        <taxon>Papilionoidea</taxon>
        <taxon>Nymphalidae</taxon>
        <taxon>Nymphalinae</taxon>
        <taxon>Vanessa</taxon>
    </lineage>
</organism>
<reference evidence="12" key="1">
    <citation type="submission" date="2025-08" db="UniProtKB">
        <authorList>
            <consortium name="RefSeq"/>
        </authorList>
    </citation>
    <scope>IDENTIFICATION</scope>
    <source>
        <tissue evidence="12">Whole body</tissue>
    </source>
</reference>
<feature type="transmembrane region" description="Helical" evidence="10">
    <location>
        <begin position="30"/>
        <end position="49"/>
    </location>
</feature>
<dbReference type="AlphaFoldDB" id="A0A8B8IAB8"/>
<evidence type="ECO:0000256" key="6">
    <source>
        <dbReference type="ARBA" id="ARBA00022989"/>
    </source>
</evidence>
<keyword evidence="6 10" id="KW-1133">Transmembrane helix</keyword>
<protein>
    <recommendedName>
        <fullName evidence="10">Elongation of very long chain fatty acids protein</fullName>
        <ecNumber evidence="10">2.3.1.199</ecNumber>
    </recommendedName>
    <alternativeName>
        <fullName evidence="10">Very-long-chain 3-oxoacyl-CoA synthase</fullName>
    </alternativeName>
</protein>
<feature type="transmembrane region" description="Helical" evidence="10">
    <location>
        <begin position="61"/>
        <end position="80"/>
    </location>
</feature>
<keyword evidence="5 10" id="KW-0276">Fatty acid metabolism</keyword>
<keyword evidence="11" id="KW-1185">Reference proteome</keyword>
<keyword evidence="3 10" id="KW-0808">Transferase</keyword>
<feature type="transmembrane region" description="Helical" evidence="10">
    <location>
        <begin position="160"/>
        <end position="184"/>
    </location>
</feature>
<dbReference type="GO" id="GO:0030148">
    <property type="term" value="P:sphingolipid biosynthetic process"/>
    <property type="evidence" value="ECO:0007669"/>
    <property type="project" value="TreeGrafter"/>
</dbReference>
<comment type="catalytic activity">
    <reaction evidence="10">
        <text>a very-long-chain acyl-CoA + malonyl-CoA + H(+) = a very-long-chain 3-oxoacyl-CoA + CO2 + CoA</text>
        <dbReference type="Rhea" id="RHEA:32727"/>
        <dbReference type="ChEBI" id="CHEBI:15378"/>
        <dbReference type="ChEBI" id="CHEBI:16526"/>
        <dbReference type="ChEBI" id="CHEBI:57287"/>
        <dbReference type="ChEBI" id="CHEBI:57384"/>
        <dbReference type="ChEBI" id="CHEBI:90725"/>
        <dbReference type="ChEBI" id="CHEBI:90736"/>
        <dbReference type="EC" id="2.3.1.199"/>
    </reaction>
</comment>
<feature type="transmembrane region" description="Helical" evidence="10">
    <location>
        <begin position="138"/>
        <end position="154"/>
    </location>
</feature>
<evidence type="ECO:0000256" key="7">
    <source>
        <dbReference type="ARBA" id="ARBA00023098"/>
    </source>
</evidence>
<evidence type="ECO:0000256" key="3">
    <source>
        <dbReference type="ARBA" id="ARBA00022679"/>
    </source>
</evidence>
<dbReference type="GeneID" id="113399163"/>
<evidence type="ECO:0000256" key="1">
    <source>
        <dbReference type="ARBA" id="ARBA00004141"/>
    </source>
</evidence>
<keyword evidence="8 10" id="KW-0472">Membrane</keyword>
<evidence type="ECO:0000256" key="8">
    <source>
        <dbReference type="ARBA" id="ARBA00023136"/>
    </source>
</evidence>
<dbReference type="GO" id="GO:0034626">
    <property type="term" value="P:fatty acid elongation, polyunsaturated fatty acid"/>
    <property type="evidence" value="ECO:0007669"/>
    <property type="project" value="TreeGrafter"/>
</dbReference>
<evidence type="ECO:0000256" key="10">
    <source>
        <dbReference type="RuleBase" id="RU361115"/>
    </source>
</evidence>
<dbReference type="GO" id="GO:0034625">
    <property type="term" value="P:fatty acid elongation, monounsaturated fatty acid"/>
    <property type="evidence" value="ECO:0007669"/>
    <property type="project" value="TreeGrafter"/>
</dbReference>
<evidence type="ECO:0000256" key="2">
    <source>
        <dbReference type="ARBA" id="ARBA00022516"/>
    </source>
</evidence>
<dbReference type="OMA" id="FTHVVIQ"/>
<evidence type="ECO:0000256" key="4">
    <source>
        <dbReference type="ARBA" id="ARBA00022692"/>
    </source>
</evidence>
<dbReference type="RefSeq" id="XP_026494023.1">
    <property type="nucleotide sequence ID" value="XM_026638238.2"/>
</dbReference>
<name>A0A8B8IAB8_VANTA</name>
<keyword evidence="7 10" id="KW-0443">Lipid metabolism</keyword>
<dbReference type="GO" id="GO:0019367">
    <property type="term" value="P:fatty acid elongation, saturated fatty acid"/>
    <property type="evidence" value="ECO:0007669"/>
    <property type="project" value="TreeGrafter"/>
</dbReference>
<dbReference type="OrthoDB" id="434092at2759"/>
<dbReference type="Proteomes" id="UP001652626">
    <property type="component" value="Chromosome 15"/>
</dbReference>
<comment type="similarity">
    <text evidence="10">Belongs to the ELO family.</text>
</comment>
<dbReference type="InterPro" id="IPR002076">
    <property type="entry name" value="ELO_fam"/>
</dbReference>
<dbReference type="PANTHER" id="PTHR11157">
    <property type="entry name" value="FATTY ACID ACYL TRANSFERASE-RELATED"/>
    <property type="match status" value="1"/>
</dbReference>
<feature type="transmembrane region" description="Helical" evidence="10">
    <location>
        <begin position="196"/>
        <end position="214"/>
    </location>
</feature>
<keyword evidence="9 10" id="KW-0275">Fatty acid biosynthesis</keyword>
<dbReference type="GO" id="GO:0005789">
    <property type="term" value="C:endoplasmic reticulum membrane"/>
    <property type="evidence" value="ECO:0007669"/>
    <property type="project" value="TreeGrafter"/>
</dbReference>
<proteinExistence type="inferred from homology"/>
<evidence type="ECO:0000256" key="9">
    <source>
        <dbReference type="ARBA" id="ARBA00023160"/>
    </source>
</evidence>
<dbReference type="EC" id="2.3.1.199" evidence="10"/>
<feature type="transmembrane region" description="Helical" evidence="10">
    <location>
        <begin position="100"/>
        <end position="126"/>
    </location>
</feature>
<dbReference type="PANTHER" id="PTHR11157:SF103">
    <property type="entry name" value="ELONGATION OF VERY LONG CHAIN FATTY ACIDS PROTEIN"/>
    <property type="match status" value="1"/>
</dbReference>
<accession>A0A8B8IAB8</accession>
<dbReference type="InterPro" id="IPR030457">
    <property type="entry name" value="ELO_CS"/>
</dbReference>
<comment type="subcellular location">
    <subcellularLocation>
        <location evidence="1">Membrane</location>
        <topology evidence="1">Multi-pass membrane protein</topology>
    </subcellularLocation>
</comment>
<sequence>MTLCFEMFPQLPKGHLSFVEKWPLMNPYDMGFIIVTYFAFILKIGPMLMEKRQPLQLNKFLIVYNMVKVINSSILAFKFLSYILDKGLFPRKCEYDDQTMFIIAVLYWKYMATKILDLVDTIVFVVRKKNNQITFLHVYHHVFMVLVTWCSLKYDPTDHWAFMAIVNCVIHVIMYTYYGISALGPRYRRYLWWKKYLTIMQLLQFVFIFTHVVIQTYTSQCPMRSITYWVGIFNLSLFICLFADFYNKRYRAKLKDTSFACTRQVDD</sequence>
<dbReference type="GO" id="GO:0042761">
    <property type="term" value="P:very long-chain fatty acid biosynthetic process"/>
    <property type="evidence" value="ECO:0007669"/>
    <property type="project" value="TreeGrafter"/>
</dbReference>
<evidence type="ECO:0000313" key="12">
    <source>
        <dbReference type="RefSeq" id="XP_026494023.1"/>
    </source>
</evidence>